<organism evidence="2">
    <name type="scientific">marine metagenome</name>
    <dbReference type="NCBI Taxonomy" id="408172"/>
    <lineage>
        <taxon>unclassified sequences</taxon>
        <taxon>metagenomes</taxon>
        <taxon>ecological metagenomes</taxon>
    </lineage>
</organism>
<evidence type="ECO:0000313" key="2">
    <source>
        <dbReference type="EMBL" id="SVE47351.1"/>
    </source>
</evidence>
<name>A0A383DS89_9ZZZZ</name>
<sequence>KIDHINEESIKIKKLNANFDKLSIISRDQSSSISGLKGVLAANNNSINVNIDSDFTKVKFDKLYTDEKIFSKLTGELELNYDKLLINNLKIIFDGISLTSNGNILINEDPPYIDLNLTLDESNIEYFSTLIPDKTNPELYKWLNNSLLGGKILSADITYQGYARDFLLDNSKSNFKAIFNVSGVNLDYDKNWPPIDNLTAEIIIENDDLLANISSGYIFNAEIDNTSVTIKNLS</sequence>
<dbReference type="Pfam" id="PF13116">
    <property type="entry name" value="YhdP"/>
    <property type="match status" value="1"/>
</dbReference>
<feature type="non-terminal residue" evidence="2">
    <location>
        <position position="1"/>
    </location>
</feature>
<dbReference type="InterPro" id="IPR011836">
    <property type="entry name" value="YhdP"/>
</dbReference>
<proteinExistence type="predicted"/>
<dbReference type="PANTHER" id="PTHR38690:SF1">
    <property type="entry name" value="PROTEASE"/>
    <property type="match status" value="1"/>
</dbReference>
<reference evidence="2" key="1">
    <citation type="submission" date="2018-05" db="EMBL/GenBank/DDBJ databases">
        <authorList>
            <person name="Lanie J.A."/>
            <person name="Ng W.-L."/>
            <person name="Kazmierczak K.M."/>
            <person name="Andrzejewski T.M."/>
            <person name="Davidsen T.M."/>
            <person name="Wayne K.J."/>
            <person name="Tettelin H."/>
            <person name="Glass J.I."/>
            <person name="Rusch D."/>
            <person name="Podicherti R."/>
            <person name="Tsui H.-C.T."/>
            <person name="Winkler M.E."/>
        </authorList>
    </citation>
    <scope>NUCLEOTIDE SEQUENCE</scope>
</reference>
<dbReference type="InterPro" id="IPR025263">
    <property type="entry name" value="YhdP_central"/>
</dbReference>
<accession>A0A383DS89</accession>
<feature type="non-terminal residue" evidence="2">
    <location>
        <position position="234"/>
    </location>
</feature>
<dbReference type="EMBL" id="UINC01219740">
    <property type="protein sequence ID" value="SVE47351.1"/>
    <property type="molecule type" value="Genomic_DNA"/>
</dbReference>
<feature type="domain" description="YhdP central" evidence="1">
    <location>
        <begin position="14"/>
        <end position="234"/>
    </location>
</feature>
<dbReference type="AlphaFoldDB" id="A0A383DS89"/>
<gene>
    <name evidence="2" type="ORF">METZ01_LOCUS500205</name>
</gene>
<protein>
    <recommendedName>
        <fullName evidence="1">YhdP central domain-containing protein</fullName>
    </recommendedName>
</protein>
<dbReference type="PANTHER" id="PTHR38690">
    <property type="entry name" value="PROTEASE-RELATED"/>
    <property type="match status" value="1"/>
</dbReference>
<evidence type="ECO:0000259" key="1">
    <source>
        <dbReference type="Pfam" id="PF13116"/>
    </source>
</evidence>